<feature type="transmembrane region" description="Helical" evidence="1">
    <location>
        <begin position="342"/>
        <end position="362"/>
    </location>
</feature>
<feature type="transmembrane region" description="Helical" evidence="1">
    <location>
        <begin position="310"/>
        <end position="330"/>
    </location>
</feature>
<keyword evidence="1" id="KW-0472">Membrane</keyword>
<accession>A0A060S8B1</accession>
<dbReference type="HOGENOM" id="CLU_015091_2_1_1"/>
<organism evidence="2 3">
    <name type="scientific">Pycnoporus cinnabarinus</name>
    <name type="common">Cinnabar-red polypore</name>
    <name type="synonym">Trametes cinnabarina</name>
    <dbReference type="NCBI Taxonomy" id="5643"/>
    <lineage>
        <taxon>Eukaryota</taxon>
        <taxon>Fungi</taxon>
        <taxon>Dikarya</taxon>
        <taxon>Basidiomycota</taxon>
        <taxon>Agaricomycotina</taxon>
        <taxon>Agaricomycetes</taxon>
        <taxon>Polyporales</taxon>
        <taxon>Polyporaceae</taxon>
        <taxon>Trametes</taxon>
    </lineage>
</organism>
<dbReference type="AlphaFoldDB" id="A0A060S8B1"/>
<sequence length="529" mass="60044">MIPRYDDYPVISPDRADWELQPVTLHYETETVPADWVACVHPEGRLYFYHPQKRIFTDADVRQSKFRAILAAFEESLQDIIQAQDLVLPPDYELVLYLEARKISGGYNWLYYYVDHSNRTLFWVQEFDIIDVVDEVRGLKTLSQVKPEIEAKYWVHCEMYPYMHKIPDEVFTDLSGMLTFAGLDVLTSMTSTVVYRSDDVHRMLGLVKSAKAVRDTEYATVVMGRLMHVFLHQRFLNMHGQTHARLGRDQSVYNTAKQPRTALIKLLAPLFFNAPEVHLRGLEKIWIDNIIAIQPWSGFIGKLQNEWQEFVLYATVLLNANVAFLAIPSVDDGSSHLTPPQISSYLSIVASVGSILLGLLLIRQHRVKSKETADEAWRYLSSRKHPTLGLETLAIIYSLPYALLMWGMVTFLLAFSFECFANADKAGIYSTATAWIIVAILVVWTVITGWEGGETSMWEPLRRWRSRVFPESEDEGGEEGGGSTFARSLSEKAAAKTWLAKVFGQKACLFSHSKDPPLSEGGTQASATV</sequence>
<gene>
    <name evidence="2" type="ORF">BN946_scf184569.g19</name>
</gene>
<dbReference type="OrthoDB" id="2657661at2759"/>
<feature type="transmembrane region" description="Helical" evidence="1">
    <location>
        <begin position="427"/>
        <end position="447"/>
    </location>
</feature>
<feature type="transmembrane region" description="Helical" evidence="1">
    <location>
        <begin position="388"/>
        <end position="415"/>
    </location>
</feature>
<evidence type="ECO:0008006" key="4">
    <source>
        <dbReference type="Google" id="ProtNLM"/>
    </source>
</evidence>
<keyword evidence="3" id="KW-1185">Reference proteome</keyword>
<dbReference type="OMA" id="GGYNWLY"/>
<keyword evidence="1" id="KW-0812">Transmembrane</keyword>
<dbReference type="STRING" id="5643.A0A060S8B1"/>
<proteinExistence type="predicted"/>
<protein>
    <recommendedName>
        <fullName evidence="4">WW domain-containing protein</fullName>
    </recommendedName>
</protein>
<dbReference type="EMBL" id="CCBP010000083">
    <property type="protein sequence ID" value="CDO70476.1"/>
    <property type="molecule type" value="Genomic_DNA"/>
</dbReference>
<evidence type="ECO:0000313" key="2">
    <source>
        <dbReference type="EMBL" id="CDO70476.1"/>
    </source>
</evidence>
<name>A0A060S8B1_PYCCI</name>
<reference evidence="2" key="1">
    <citation type="submission" date="2014-01" db="EMBL/GenBank/DDBJ databases">
        <title>The genome of the white-rot fungus Pycnoporus cinnabarinus: a basidiomycete model with a versatile arsenal for lignocellulosic biomass breakdown.</title>
        <authorList>
            <person name="Levasseur A."/>
            <person name="Lomascolo A."/>
            <person name="Ruiz-Duenas F.J."/>
            <person name="Uzan E."/>
            <person name="Piumi F."/>
            <person name="Kues U."/>
            <person name="Ram A.F.J."/>
            <person name="Murat C."/>
            <person name="Haon M."/>
            <person name="Benoit I."/>
            <person name="Arfi Y."/>
            <person name="Chevret D."/>
            <person name="Drula E."/>
            <person name="Kwon M.J."/>
            <person name="Gouret P."/>
            <person name="Lesage-Meessen L."/>
            <person name="Lombard V."/>
            <person name="Mariette J."/>
            <person name="Noirot C."/>
            <person name="Park J."/>
            <person name="Patyshakuliyeva A."/>
            <person name="Wieneger R.A.B."/>
            <person name="Wosten H.A.B."/>
            <person name="Martin F."/>
            <person name="Coutinho P.M."/>
            <person name="de Vries R."/>
            <person name="Martinez A.T."/>
            <person name="Klopp C."/>
            <person name="Pontarotti P."/>
            <person name="Henrissat B."/>
            <person name="Record E."/>
        </authorList>
    </citation>
    <scope>NUCLEOTIDE SEQUENCE [LARGE SCALE GENOMIC DNA]</scope>
    <source>
        <strain evidence="2">BRFM137</strain>
    </source>
</reference>
<comment type="caution">
    <text evidence="2">The sequence shown here is derived from an EMBL/GenBank/DDBJ whole genome shotgun (WGS) entry which is preliminary data.</text>
</comment>
<evidence type="ECO:0000313" key="3">
    <source>
        <dbReference type="Proteomes" id="UP000029665"/>
    </source>
</evidence>
<evidence type="ECO:0000256" key="1">
    <source>
        <dbReference type="SAM" id="Phobius"/>
    </source>
</evidence>
<keyword evidence="1" id="KW-1133">Transmembrane helix</keyword>
<dbReference type="Proteomes" id="UP000029665">
    <property type="component" value="Unassembled WGS sequence"/>
</dbReference>